<dbReference type="GO" id="GO:0046872">
    <property type="term" value="F:metal ion binding"/>
    <property type="evidence" value="ECO:0007669"/>
    <property type="project" value="UniProtKB-KW"/>
</dbReference>
<keyword evidence="5" id="KW-1185">Reference proteome</keyword>
<dbReference type="EMBL" id="WHLY01000002">
    <property type="protein sequence ID" value="MPR32898.1"/>
    <property type="molecule type" value="Genomic_DNA"/>
</dbReference>
<comment type="similarity">
    <text evidence="1">Belongs to the DinB family.</text>
</comment>
<protein>
    <recommendedName>
        <fullName evidence="6">Damage-inducible protein DinB</fullName>
    </recommendedName>
</protein>
<dbReference type="PANTHER" id="PTHR37302:SF3">
    <property type="entry name" value="DAMAGE-INDUCIBLE PROTEIN DINB"/>
    <property type="match status" value="1"/>
</dbReference>
<dbReference type="InterPro" id="IPR034660">
    <property type="entry name" value="DinB/YfiT-like"/>
</dbReference>
<feature type="binding site" evidence="3">
    <location>
        <position position="126"/>
    </location>
    <ligand>
        <name>a divalent metal cation</name>
        <dbReference type="ChEBI" id="CHEBI:60240"/>
    </ligand>
</feature>
<evidence type="ECO:0000313" key="5">
    <source>
        <dbReference type="Proteomes" id="UP000479293"/>
    </source>
</evidence>
<accession>A0A7C9BAP5</accession>
<dbReference type="AlphaFoldDB" id="A0A7C9BAP5"/>
<evidence type="ECO:0008006" key="6">
    <source>
        <dbReference type="Google" id="ProtNLM"/>
    </source>
</evidence>
<dbReference type="Gene3D" id="1.20.120.450">
    <property type="entry name" value="dinb family like domain"/>
    <property type="match status" value="1"/>
</dbReference>
<evidence type="ECO:0000256" key="2">
    <source>
        <dbReference type="ARBA" id="ARBA00022723"/>
    </source>
</evidence>
<feature type="binding site" evidence="3">
    <location>
        <position position="38"/>
    </location>
    <ligand>
        <name>a divalent metal cation</name>
        <dbReference type="ChEBI" id="CHEBI:60240"/>
    </ligand>
</feature>
<reference evidence="4 5" key="1">
    <citation type="submission" date="2019-10" db="EMBL/GenBank/DDBJ databases">
        <title>Draft Genome Sequence of Cytophagaceae sp. SJW1-29.</title>
        <authorList>
            <person name="Choi A."/>
        </authorList>
    </citation>
    <scope>NUCLEOTIDE SEQUENCE [LARGE SCALE GENOMIC DNA]</scope>
    <source>
        <strain evidence="4 5">SJW1-29</strain>
    </source>
</reference>
<name>A0A7C9BAP5_9BACT</name>
<sequence>MKEYLLDTFQFNDLTNRTLLVKIKELPDPSESIRLFSHLINSQLKWMARISQDPNAMAMSWWDPVYNYEDLEEKWAESLELWQNYILSKTEEELSSETTFVGYDGTFWAATPQDIALQLNYHSIHHRAQIQTIIRQQGLEPDFVDYIGTKYRRVSA</sequence>
<dbReference type="RefSeq" id="WP_152757732.1">
    <property type="nucleotide sequence ID" value="NZ_WHLY01000002.1"/>
</dbReference>
<dbReference type="Proteomes" id="UP000479293">
    <property type="component" value="Unassembled WGS sequence"/>
</dbReference>
<evidence type="ECO:0000256" key="3">
    <source>
        <dbReference type="PIRSR" id="PIRSR607837-1"/>
    </source>
</evidence>
<feature type="binding site" evidence="3">
    <location>
        <position position="122"/>
    </location>
    <ligand>
        <name>a divalent metal cation</name>
        <dbReference type="ChEBI" id="CHEBI:60240"/>
    </ligand>
</feature>
<dbReference type="SUPFAM" id="SSF109854">
    <property type="entry name" value="DinB/YfiT-like putative metalloenzymes"/>
    <property type="match status" value="1"/>
</dbReference>
<organism evidence="4 5">
    <name type="scientific">Salmonirosea aquatica</name>
    <dbReference type="NCBI Taxonomy" id="2654236"/>
    <lineage>
        <taxon>Bacteria</taxon>
        <taxon>Pseudomonadati</taxon>
        <taxon>Bacteroidota</taxon>
        <taxon>Cytophagia</taxon>
        <taxon>Cytophagales</taxon>
        <taxon>Spirosomataceae</taxon>
        <taxon>Salmonirosea</taxon>
    </lineage>
</organism>
<proteinExistence type="inferred from homology"/>
<evidence type="ECO:0000313" key="4">
    <source>
        <dbReference type="EMBL" id="MPR32898.1"/>
    </source>
</evidence>
<dbReference type="InterPro" id="IPR007837">
    <property type="entry name" value="DinB"/>
</dbReference>
<evidence type="ECO:0000256" key="1">
    <source>
        <dbReference type="ARBA" id="ARBA00008635"/>
    </source>
</evidence>
<dbReference type="PANTHER" id="PTHR37302">
    <property type="entry name" value="SLR1116 PROTEIN"/>
    <property type="match status" value="1"/>
</dbReference>
<gene>
    <name evidence="4" type="ORF">GBK04_05890</name>
</gene>
<comment type="caution">
    <text evidence="4">The sequence shown here is derived from an EMBL/GenBank/DDBJ whole genome shotgun (WGS) entry which is preliminary data.</text>
</comment>
<keyword evidence="2 3" id="KW-0479">Metal-binding</keyword>
<dbReference type="Pfam" id="PF05163">
    <property type="entry name" value="DinB"/>
    <property type="match status" value="1"/>
</dbReference>